<sequence>MPNRLSAENSLYLQQHAHNPVDWYPWGEEALQAAEESGKPLLVSIGYSACHWCHVMAHESFEDEYIAGIMNKHFICVKVDREERPDVDQVYMEAVQMIQQQGGWPLNVFCLPDGRPFFGGTYFPPEDRGQGLIPWPQMCMRIADFYKRSKEELIENAEAIQKNILAGTQASNMGGASGAWNTELLIEAAVGICGNHDDQYGGFGSAPKFPPSMSLNFLRALRAQAEPELAQRIEAISATTLRAMAHGGLFDQFGGGFARYSVDAHWLIPHFEKMLYDNALLIDAYTRAWLDAQDPLYAAVVAETIAWLEREMSAPGGGFYAALDADSEGEEGRFYVWTPEEVDAVLGPSLAREVRAAYNITAEGNFEQGNSNPALVEPDFAVREKLADARRQLREHREAEREAPGLDTKVSTAWNAMLIRALVDAGFYFNRPEWIQRARQCADFLWDQLVAETETGIQLKAVYYEAGGAQVDGFLHDYALLAEACLSIASKIDWVDAGASARYQARAQVCVDQALQDFTDAHSVGYYFTSEATATPVARRKEWFDNATPSGNSVMLHALSGLYALTGEGCYAAEFEATLPAFADYARKVASGVAHGLEAAATHQAGIVVIKVGQGVDLSTVRDGLAAQPWRRSFILQSVDLSAQQIQVCLGTQCLASTKDLAEAMQSIQSS</sequence>
<dbReference type="Gene3D" id="3.40.30.10">
    <property type="entry name" value="Glutaredoxin"/>
    <property type="match status" value="1"/>
</dbReference>
<organism evidence="2 3">
    <name type="scientific">Thalassobacterium sedimentorum</name>
    <dbReference type="NCBI Taxonomy" id="3041258"/>
    <lineage>
        <taxon>Bacteria</taxon>
        <taxon>Pseudomonadati</taxon>
        <taxon>Verrucomicrobiota</taxon>
        <taxon>Opitutia</taxon>
        <taxon>Puniceicoccales</taxon>
        <taxon>Coraliomargaritaceae</taxon>
        <taxon>Thalassobacterium</taxon>
    </lineage>
</organism>
<dbReference type="SUPFAM" id="SSF52833">
    <property type="entry name" value="Thioredoxin-like"/>
    <property type="match status" value="1"/>
</dbReference>
<gene>
    <name evidence="2" type="ORF">QEH59_10945</name>
</gene>
<dbReference type="PANTHER" id="PTHR42899:SF1">
    <property type="entry name" value="SPERMATOGENESIS-ASSOCIATED PROTEIN 20"/>
    <property type="match status" value="1"/>
</dbReference>
<comment type="caution">
    <text evidence="2">The sequence shown here is derived from an EMBL/GenBank/DDBJ whole genome shotgun (WGS) entry which is preliminary data.</text>
</comment>
<protein>
    <submittedName>
        <fullName evidence="2">Thioredoxin domain-containing protein</fullName>
    </submittedName>
</protein>
<dbReference type="Pfam" id="PF03190">
    <property type="entry name" value="Thioredox_DsbH"/>
    <property type="match status" value="1"/>
</dbReference>
<dbReference type="InterPro" id="IPR004879">
    <property type="entry name" value="Ssp411-like_TRX"/>
</dbReference>
<accession>A0ABU1AME9</accession>
<dbReference type="InterPro" id="IPR024705">
    <property type="entry name" value="Ssp411"/>
</dbReference>
<dbReference type="SUPFAM" id="SSF48208">
    <property type="entry name" value="Six-hairpin glycosidases"/>
    <property type="match status" value="1"/>
</dbReference>
<dbReference type="RefSeq" id="WP_308985408.1">
    <property type="nucleotide sequence ID" value="NZ_JARXIC010000016.1"/>
</dbReference>
<evidence type="ECO:0000313" key="2">
    <source>
        <dbReference type="EMBL" id="MDQ8194946.1"/>
    </source>
</evidence>
<feature type="domain" description="Spermatogenesis-associated protein 20-like TRX" evidence="1">
    <location>
        <begin position="3"/>
        <end position="163"/>
    </location>
</feature>
<evidence type="ECO:0000313" key="3">
    <source>
        <dbReference type="Proteomes" id="UP001243717"/>
    </source>
</evidence>
<keyword evidence="3" id="KW-1185">Reference proteome</keyword>
<dbReference type="InterPro" id="IPR036249">
    <property type="entry name" value="Thioredoxin-like_sf"/>
</dbReference>
<name>A0ABU1AME9_9BACT</name>
<dbReference type="EMBL" id="JARXIC010000016">
    <property type="protein sequence ID" value="MDQ8194946.1"/>
    <property type="molecule type" value="Genomic_DNA"/>
</dbReference>
<dbReference type="Proteomes" id="UP001243717">
    <property type="component" value="Unassembled WGS sequence"/>
</dbReference>
<reference evidence="2 3" key="1">
    <citation type="submission" date="2023-04" db="EMBL/GenBank/DDBJ databases">
        <title>A novel bacteria isolated from coastal sediment.</title>
        <authorList>
            <person name="Liu X.-J."/>
            <person name="Du Z.-J."/>
        </authorList>
    </citation>
    <scope>NUCLEOTIDE SEQUENCE [LARGE SCALE GENOMIC DNA]</scope>
    <source>
        <strain evidence="2 3">SDUM461004</strain>
    </source>
</reference>
<dbReference type="InterPro" id="IPR008928">
    <property type="entry name" value="6-hairpin_glycosidase_sf"/>
</dbReference>
<dbReference type="PANTHER" id="PTHR42899">
    <property type="entry name" value="SPERMATOGENESIS-ASSOCIATED PROTEIN 20"/>
    <property type="match status" value="1"/>
</dbReference>
<dbReference type="CDD" id="cd02955">
    <property type="entry name" value="SSP411"/>
    <property type="match status" value="1"/>
</dbReference>
<dbReference type="PIRSF" id="PIRSF006402">
    <property type="entry name" value="UCP006402_thioredoxin"/>
    <property type="match status" value="1"/>
</dbReference>
<evidence type="ECO:0000259" key="1">
    <source>
        <dbReference type="Pfam" id="PF03190"/>
    </source>
</evidence>
<proteinExistence type="predicted"/>